<proteinExistence type="predicted"/>
<reference evidence="3" key="1">
    <citation type="submission" date="2021-12" db="EMBL/GenBank/DDBJ databases">
        <title>Novel species in genus Dyadobacter.</title>
        <authorList>
            <person name="Ma C."/>
        </authorList>
    </citation>
    <scope>NUCLEOTIDE SEQUENCE</scope>
    <source>
        <strain evidence="3">LJ419</strain>
    </source>
</reference>
<dbReference type="Pfam" id="PF14905">
    <property type="entry name" value="OMP_b-brl_3"/>
    <property type="match status" value="1"/>
</dbReference>
<name>A0A9X1PGX5_9BACT</name>
<gene>
    <name evidence="3" type="ORF">LXM26_03450</name>
</gene>
<evidence type="ECO:0000313" key="4">
    <source>
        <dbReference type="Proteomes" id="UP001139000"/>
    </source>
</evidence>
<dbReference type="InterPro" id="IPR041700">
    <property type="entry name" value="OMP_b-brl_3"/>
</dbReference>
<dbReference type="AlphaFoldDB" id="A0A9X1PGX5"/>
<dbReference type="Gene3D" id="2.60.40.1120">
    <property type="entry name" value="Carboxypeptidase-like, regulatory domain"/>
    <property type="match status" value="1"/>
</dbReference>
<organism evidence="3 4">
    <name type="scientific">Dyadobacter chenwenxiniae</name>
    <dbReference type="NCBI Taxonomy" id="2906456"/>
    <lineage>
        <taxon>Bacteria</taxon>
        <taxon>Pseudomonadati</taxon>
        <taxon>Bacteroidota</taxon>
        <taxon>Cytophagia</taxon>
        <taxon>Cytophagales</taxon>
        <taxon>Spirosomataceae</taxon>
        <taxon>Dyadobacter</taxon>
    </lineage>
</organism>
<dbReference type="SUPFAM" id="SSF49464">
    <property type="entry name" value="Carboxypeptidase regulatory domain-like"/>
    <property type="match status" value="1"/>
</dbReference>
<keyword evidence="1" id="KW-0732">Signal</keyword>
<feature type="chain" id="PRO_5040962481" evidence="1">
    <location>
        <begin position="20"/>
        <end position="920"/>
    </location>
</feature>
<dbReference type="RefSeq" id="WP_234653349.1">
    <property type="nucleotide sequence ID" value="NZ_CP094997.1"/>
</dbReference>
<protein>
    <submittedName>
        <fullName evidence="3">Outer membrane beta-barrel protein</fullName>
    </submittedName>
</protein>
<dbReference type="Proteomes" id="UP001139000">
    <property type="component" value="Unassembled WGS sequence"/>
</dbReference>
<feature type="signal peptide" evidence="1">
    <location>
        <begin position="1"/>
        <end position="19"/>
    </location>
</feature>
<feature type="domain" description="Outer membrane protein beta-barrel" evidence="2">
    <location>
        <begin position="456"/>
        <end position="913"/>
    </location>
</feature>
<evidence type="ECO:0000259" key="2">
    <source>
        <dbReference type="Pfam" id="PF14905"/>
    </source>
</evidence>
<dbReference type="EMBL" id="JAJTTC010000001">
    <property type="protein sequence ID" value="MCF0060533.1"/>
    <property type="molecule type" value="Genomic_DNA"/>
</dbReference>
<sequence length="920" mass="102004">MRCSIFGISLLLISTSVFGQKVTGKSEIFGVVVDSVSRKPMRAATISLLSAKDSSYVDATVTDGDGRFLVRNVPQGNYRLLATFIGYRNASAPVSVNTLNAALDTISMVQQANVLDEMIVKEEAPPVRIRQDTIEFNANSFKTQPNAQVEALLRKLPGVEVARDGSVKANGQAVTQVLVDGKPFFGNDPKMATRNLPADIIDKVQLYEQSSDQSQFSGMDDGNRQNTINLTIKKDMGKGYFGQNSLGAGNGLNEGSERYQGRLSVNRFNNHDGGQTRQLSVVGQANNLNQQNFSMTGDNGEVQINGNAGPPGNQMPTNIIETKAGGINYRSDGAKPKWGKRAEIAASYFANQTITTTDQESRRINVLPDRSFVTDQYNYSKNKRTNQRFNGRFDWQLDSLTSIRITPNISWQNTDYKSIANSSSYLNNGDSLNSGNTVYDSDGNRMNGFNNLLLMRKLNKPGRTLSANLNTTLNNGKADSYNRSVISFSGSDSTNADVKRIDQQSFQNNYSLENMLSLSFTERISLNKKLEIRYAYGDARNRLGREVWEKQEKTGQYIHPNMLLSNRSGSGFATHKIGSALQTSRLKYSFSVGFDLQASMLSLKNRSVDSSSSRKYFHVLPNALLNFAIAGNQSIRLQYRSRLTPPSITQLQPVPDNSNPLNISIGNPRLDPTYLNNVVLTYNSSYNAGRESIFLSTTFNQSNNYITSATRVTENGAQLTQPVNAGGYWVSNSFLSLGKTIPAIQMSVTVSANSNLTQVNSLVNSQTNRSRVVSLGSGLGIQSTGDSKLDFGLTVRISYQTAKYSLLSKQNTAFWSPYATGDVNWQLPFNWVVASDVTYHATTGRTAAYNQQFVLWNVTFAKKFMKGKEGEVRWQIFDLLNQNRSLIRNTAETFIEDVQSKVLKRYFLISFVYNLRKFGI</sequence>
<evidence type="ECO:0000313" key="3">
    <source>
        <dbReference type="EMBL" id="MCF0060533.1"/>
    </source>
</evidence>
<dbReference type="InterPro" id="IPR008969">
    <property type="entry name" value="CarboxyPept-like_regulatory"/>
</dbReference>
<accession>A0A9X1PGX5</accession>
<dbReference type="Pfam" id="PF13620">
    <property type="entry name" value="CarboxypepD_reg"/>
    <property type="match status" value="1"/>
</dbReference>
<evidence type="ECO:0000256" key="1">
    <source>
        <dbReference type="SAM" id="SignalP"/>
    </source>
</evidence>
<keyword evidence="4" id="KW-1185">Reference proteome</keyword>
<comment type="caution">
    <text evidence="3">The sequence shown here is derived from an EMBL/GenBank/DDBJ whole genome shotgun (WGS) entry which is preliminary data.</text>
</comment>
<dbReference type="SUPFAM" id="SSF56935">
    <property type="entry name" value="Porins"/>
    <property type="match status" value="1"/>
</dbReference>